<gene>
    <name evidence="2" type="ORF">MAR_029430</name>
</gene>
<dbReference type="Proteomes" id="UP001164746">
    <property type="component" value="Chromosome 2"/>
</dbReference>
<evidence type="ECO:0000313" key="3">
    <source>
        <dbReference type="Proteomes" id="UP001164746"/>
    </source>
</evidence>
<sequence>MFVLLVCALLTVAAADECRCTPNQWEGDMGLVLGSTYAGNTSLTEGTMQISYDAVKKMIVTRQSLMYNNIPVQQTIIEDFTNGISYTVTAQGCSSKALGPWIPNCIPSNATTANLRYGLGDNSVDARSYMVDYGTFMVYFAVTADTCVPVAEDVTGTFDGAQIMEVITFANIKAGISDSNVFAIPANCPTQNSVPLPGVNRRASMFRGYV</sequence>
<dbReference type="InterPro" id="IPR001299">
    <property type="entry name" value="Ependymin"/>
</dbReference>
<feature type="chain" id="PRO_5046369053" evidence="1">
    <location>
        <begin position="16"/>
        <end position="210"/>
    </location>
</feature>
<evidence type="ECO:0000256" key="1">
    <source>
        <dbReference type="SAM" id="SignalP"/>
    </source>
</evidence>
<protein>
    <submittedName>
        <fullName evidence="2">Uncharacterized protein</fullName>
    </submittedName>
</protein>
<name>A0ABY7DP13_MYAAR</name>
<keyword evidence="3" id="KW-1185">Reference proteome</keyword>
<evidence type="ECO:0000313" key="2">
    <source>
        <dbReference type="EMBL" id="WAQ96740.1"/>
    </source>
</evidence>
<organism evidence="2 3">
    <name type="scientific">Mya arenaria</name>
    <name type="common">Soft-shell clam</name>
    <dbReference type="NCBI Taxonomy" id="6604"/>
    <lineage>
        <taxon>Eukaryota</taxon>
        <taxon>Metazoa</taxon>
        <taxon>Spiralia</taxon>
        <taxon>Lophotrochozoa</taxon>
        <taxon>Mollusca</taxon>
        <taxon>Bivalvia</taxon>
        <taxon>Autobranchia</taxon>
        <taxon>Heteroconchia</taxon>
        <taxon>Euheterodonta</taxon>
        <taxon>Imparidentia</taxon>
        <taxon>Neoheterodontei</taxon>
        <taxon>Myida</taxon>
        <taxon>Myoidea</taxon>
        <taxon>Myidae</taxon>
        <taxon>Mya</taxon>
    </lineage>
</organism>
<keyword evidence="1" id="KW-0732">Signal</keyword>
<reference evidence="2" key="1">
    <citation type="submission" date="2022-11" db="EMBL/GenBank/DDBJ databases">
        <title>Centuries of genome instability and evolution in soft-shell clam transmissible cancer (bioRxiv).</title>
        <authorList>
            <person name="Hart S.F.M."/>
            <person name="Yonemitsu M.A."/>
            <person name="Giersch R.M."/>
            <person name="Beal B.F."/>
            <person name="Arriagada G."/>
            <person name="Davis B.W."/>
            <person name="Ostrander E.A."/>
            <person name="Goff S.P."/>
            <person name="Metzger M.J."/>
        </authorList>
    </citation>
    <scope>NUCLEOTIDE SEQUENCE</scope>
    <source>
        <strain evidence="2">MELC-2E11</strain>
        <tissue evidence="2">Siphon/mantle</tissue>
    </source>
</reference>
<proteinExistence type="predicted"/>
<dbReference type="PANTHER" id="PTHR10697:SF13">
    <property type="entry name" value="RICIN B LECTIN DOMAIN-CONTAINING PROTEIN"/>
    <property type="match status" value="1"/>
</dbReference>
<dbReference type="PANTHER" id="PTHR10697">
    <property type="entry name" value="MAMMALIAN EPENDYMIN-RELATED PROTEIN 1"/>
    <property type="match status" value="1"/>
</dbReference>
<dbReference type="Pfam" id="PF00811">
    <property type="entry name" value="Ependymin"/>
    <property type="match status" value="1"/>
</dbReference>
<feature type="signal peptide" evidence="1">
    <location>
        <begin position="1"/>
        <end position="15"/>
    </location>
</feature>
<accession>A0ABY7DP13</accession>
<dbReference type="EMBL" id="CP111013">
    <property type="protein sequence ID" value="WAQ96740.1"/>
    <property type="molecule type" value="Genomic_DNA"/>
</dbReference>